<dbReference type="CDD" id="cd09083">
    <property type="entry name" value="EEP-1"/>
    <property type="match status" value="1"/>
</dbReference>
<proteinExistence type="predicted"/>
<keyword evidence="2" id="KW-0255">Endonuclease</keyword>
<dbReference type="PANTHER" id="PTHR12121:SF36">
    <property type="entry name" value="ENDONUCLEASE_EXONUCLEASE_PHOSPHATASE DOMAIN-CONTAINING PROTEIN"/>
    <property type="match status" value="1"/>
</dbReference>
<keyword evidence="2" id="KW-0269">Exonuclease</keyword>
<feature type="domain" description="Endonuclease/exonuclease/phosphatase" evidence="1">
    <location>
        <begin position="4"/>
        <end position="243"/>
    </location>
</feature>
<organism evidence="2">
    <name type="scientific">Desulfobacca acetoxidans</name>
    <dbReference type="NCBI Taxonomy" id="60893"/>
    <lineage>
        <taxon>Bacteria</taxon>
        <taxon>Pseudomonadati</taxon>
        <taxon>Thermodesulfobacteriota</taxon>
        <taxon>Desulfobaccia</taxon>
        <taxon>Desulfobaccales</taxon>
        <taxon>Desulfobaccaceae</taxon>
        <taxon>Desulfobacca</taxon>
    </lineage>
</organism>
<keyword evidence="2" id="KW-0378">Hydrolase</keyword>
<dbReference type="GO" id="GO:0000175">
    <property type="term" value="F:3'-5'-RNA exonuclease activity"/>
    <property type="evidence" value="ECO:0007669"/>
    <property type="project" value="TreeGrafter"/>
</dbReference>
<evidence type="ECO:0000259" key="1">
    <source>
        <dbReference type="Pfam" id="PF03372"/>
    </source>
</evidence>
<comment type="caution">
    <text evidence="2">The sequence shown here is derived from an EMBL/GenBank/DDBJ whole genome shotgun (WGS) entry which is preliminary data.</text>
</comment>
<protein>
    <submittedName>
        <fullName evidence="2">Endonuclease/exonuclease/phosphatase family protein</fullName>
    </submittedName>
</protein>
<dbReference type="InterPro" id="IPR050410">
    <property type="entry name" value="CCR4/nocturin_mRNA_transcr"/>
</dbReference>
<keyword evidence="2" id="KW-0540">Nuclease</keyword>
<name>A0A7V6A5E9_9BACT</name>
<dbReference type="EMBL" id="DTGR01000183">
    <property type="protein sequence ID" value="HHS30363.1"/>
    <property type="molecule type" value="Genomic_DNA"/>
</dbReference>
<dbReference type="SUPFAM" id="SSF56219">
    <property type="entry name" value="DNase I-like"/>
    <property type="match status" value="1"/>
</dbReference>
<sequence length="252" mass="29082">MRLMTFNLRFANPQDGPNFWDYRKEVVVDTILAVNPDLVGTQEGTVPQLDYLTGHLKGYLPLVSHRQVDSTCQYPTIFYRQGFRVKDSGEFWLSKTPTVHRSLSWGSAFPRMVTYGLFQEPGRGLWFYFSNTHLDHISSLARLHGARLIREFFQDKSQPLILVGDFNEPPDAAVFQQLTGSGRRLQDTWRTLHPQGPEPPTQHNFDGHPRGHRIDWILVTAPFQVTKAEVVRYNHSGHYPSDHFPFIAEVDY</sequence>
<evidence type="ECO:0000313" key="2">
    <source>
        <dbReference type="EMBL" id="HHS30363.1"/>
    </source>
</evidence>
<reference evidence="2" key="1">
    <citation type="journal article" date="2020" name="mSystems">
        <title>Genome- and Community-Level Interaction Insights into Carbon Utilization and Element Cycling Functions of Hydrothermarchaeota in Hydrothermal Sediment.</title>
        <authorList>
            <person name="Zhou Z."/>
            <person name="Liu Y."/>
            <person name="Xu W."/>
            <person name="Pan J."/>
            <person name="Luo Z.H."/>
            <person name="Li M."/>
        </authorList>
    </citation>
    <scope>NUCLEOTIDE SEQUENCE [LARGE SCALE GENOMIC DNA]</scope>
    <source>
        <strain evidence="2">SpSt-767</strain>
    </source>
</reference>
<dbReference type="GO" id="GO:0004519">
    <property type="term" value="F:endonuclease activity"/>
    <property type="evidence" value="ECO:0007669"/>
    <property type="project" value="UniProtKB-KW"/>
</dbReference>
<dbReference type="Pfam" id="PF03372">
    <property type="entry name" value="Exo_endo_phos"/>
    <property type="match status" value="1"/>
</dbReference>
<dbReference type="InterPro" id="IPR036691">
    <property type="entry name" value="Endo/exonu/phosph_ase_sf"/>
</dbReference>
<dbReference type="Gene3D" id="3.60.10.10">
    <property type="entry name" value="Endonuclease/exonuclease/phosphatase"/>
    <property type="match status" value="1"/>
</dbReference>
<dbReference type="PANTHER" id="PTHR12121">
    <property type="entry name" value="CARBON CATABOLITE REPRESSOR PROTEIN 4"/>
    <property type="match status" value="1"/>
</dbReference>
<gene>
    <name evidence="2" type="ORF">ENV52_11765</name>
</gene>
<dbReference type="AlphaFoldDB" id="A0A7V6A5E9"/>
<dbReference type="InterPro" id="IPR005135">
    <property type="entry name" value="Endo/exonuclease/phosphatase"/>
</dbReference>
<accession>A0A7V6A5E9</accession>